<accession>A0ABY5AG19</accession>
<reference evidence="3" key="1">
    <citation type="submission" date="2022-06" db="EMBL/GenBank/DDBJ databases">
        <title>Complete Genome Sequence of Arcanobacterium pinnipediorum strain DSM 28752 isolated from a harbour seal.</title>
        <authorList>
            <person name="Borowiak M."/>
            <person name="Kreitlow A."/>
            <person name="Alssahen M."/>
            <person name="Malorny B."/>
            <person name="Laemmler C."/>
            <person name="Prenger-Berninghoff E."/>
            <person name="Siebert U."/>
            <person name="Ploetz M."/>
            <person name="Abdulmawjood A."/>
        </authorList>
    </citation>
    <scope>NUCLEOTIDE SEQUENCE</scope>
    <source>
        <strain evidence="3">DSM 28752</strain>
    </source>
</reference>
<keyword evidence="2" id="KW-1133">Transmembrane helix</keyword>
<evidence type="ECO:0000313" key="3">
    <source>
        <dbReference type="EMBL" id="USR78825.1"/>
    </source>
</evidence>
<evidence type="ECO:0000256" key="2">
    <source>
        <dbReference type="SAM" id="Phobius"/>
    </source>
</evidence>
<dbReference type="RefSeq" id="WP_252672644.1">
    <property type="nucleotide sequence ID" value="NZ_CP099547.1"/>
</dbReference>
<keyword evidence="2" id="KW-0472">Membrane</keyword>
<feature type="compositionally biased region" description="Basic and acidic residues" evidence="1">
    <location>
        <begin position="177"/>
        <end position="195"/>
    </location>
</feature>
<keyword evidence="2" id="KW-0812">Transmembrane</keyword>
<feature type="compositionally biased region" description="Basic and acidic residues" evidence="1">
    <location>
        <begin position="32"/>
        <end position="51"/>
    </location>
</feature>
<dbReference type="EMBL" id="CP099547">
    <property type="protein sequence ID" value="USR78825.1"/>
    <property type="molecule type" value="Genomic_DNA"/>
</dbReference>
<protein>
    <submittedName>
        <fullName evidence="3">Uncharacterized protein</fullName>
    </submittedName>
</protein>
<organism evidence="3 4">
    <name type="scientific">Arcanobacterium pinnipediorum</name>
    <dbReference type="NCBI Taxonomy" id="1503041"/>
    <lineage>
        <taxon>Bacteria</taxon>
        <taxon>Bacillati</taxon>
        <taxon>Actinomycetota</taxon>
        <taxon>Actinomycetes</taxon>
        <taxon>Actinomycetales</taxon>
        <taxon>Actinomycetaceae</taxon>
        <taxon>Arcanobacterium</taxon>
    </lineage>
</organism>
<evidence type="ECO:0000313" key="4">
    <source>
        <dbReference type="Proteomes" id="UP001056109"/>
    </source>
</evidence>
<feature type="transmembrane region" description="Helical" evidence="2">
    <location>
        <begin position="330"/>
        <end position="351"/>
    </location>
</feature>
<feature type="compositionally biased region" description="Low complexity" evidence="1">
    <location>
        <begin position="203"/>
        <end position="212"/>
    </location>
</feature>
<sequence length="373" mass="40310">MSDETRLSRRQLKEQGKLSVRPADGVNISETTELHLRRPSRKELREARKAETGTFAAVTEDSQATHEESTTGSAGSDSSPTTSSSPATNTPDPSESKPERTSVFARFKLSHEEQKDDAQGAPDLTQLSAQQDKADEDTGESDGAGQDLQPETQAKSAVGSAEDHEQSATMPALDTSQAHDEPKMSEETADPHKEEAEADEVSSEVVQPEVSEAGTQDEAQPQDASDDEPADDAEAADNGQMRERLLSMTRRQPTADEQTALNTGDIARTSVMPEGADLEAEELAQLTDPEKEAPQAPTSSEQTDDPDARGSMAYYEEDDLDKEISPRRTILNYILLLLIATLVGILVGLGLQSLLFSSFSDQSVTTYTTELLL</sequence>
<name>A0ABY5AG19_9ACTO</name>
<feature type="compositionally biased region" description="Basic and acidic residues" evidence="1">
    <location>
        <begin position="1"/>
        <end position="16"/>
    </location>
</feature>
<feature type="compositionally biased region" description="Polar residues" evidence="1">
    <location>
        <begin position="249"/>
        <end position="262"/>
    </location>
</feature>
<feature type="compositionally biased region" description="Basic and acidic residues" evidence="1">
    <location>
        <begin position="109"/>
        <end position="118"/>
    </location>
</feature>
<gene>
    <name evidence="3" type="ORF">NG665_05375</name>
</gene>
<dbReference type="Proteomes" id="UP001056109">
    <property type="component" value="Chromosome"/>
</dbReference>
<feature type="compositionally biased region" description="Acidic residues" evidence="1">
    <location>
        <begin position="224"/>
        <end position="235"/>
    </location>
</feature>
<proteinExistence type="predicted"/>
<keyword evidence="4" id="KW-1185">Reference proteome</keyword>
<evidence type="ECO:0000256" key="1">
    <source>
        <dbReference type="SAM" id="MobiDB-lite"/>
    </source>
</evidence>
<feature type="compositionally biased region" description="Low complexity" evidence="1">
    <location>
        <begin position="70"/>
        <end position="93"/>
    </location>
</feature>
<feature type="region of interest" description="Disordered" evidence="1">
    <location>
        <begin position="1"/>
        <end position="310"/>
    </location>
</feature>